<dbReference type="InterPro" id="IPR041373">
    <property type="entry name" value="RT_RNaseH"/>
</dbReference>
<evidence type="ECO:0000259" key="19">
    <source>
        <dbReference type="PROSITE" id="PS50158"/>
    </source>
</evidence>
<feature type="coiled-coil region" evidence="16">
    <location>
        <begin position="562"/>
        <end position="672"/>
    </location>
</feature>
<evidence type="ECO:0000256" key="15">
    <source>
        <dbReference type="PROSITE-ProRule" id="PRU00047"/>
    </source>
</evidence>
<evidence type="ECO:0000256" key="16">
    <source>
        <dbReference type="SAM" id="Coils"/>
    </source>
</evidence>
<dbReference type="InterPro" id="IPR000953">
    <property type="entry name" value="Chromo/chromo_shadow_dom"/>
</dbReference>
<evidence type="ECO:0008006" key="24">
    <source>
        <dbReference type="Google" id="ProtNLM"/>
    </source>
</evidence>
<comment type="caution">
    <text evidence="22">The sequence shown here is derived from an EMBL/GenBank/DDBJ whole genome shotgun (WGS) entry which is preliminary data.</text>
</comment>
<evidence type="ECO:0000256" key="12">
    <source>
        <dbReference type="ARBA" id="ARBA00022932"/>
    </source>
</evidence>
<dbReference type="Pfam" id="PF00078">
    <property type="entry name" value="RVT_1"/>
    <property type="match status" value="1"/>
</dbReference>
<dbReference type="Pfam" id="PF17921">
    <property type="entry name" value="Integrase_H2C2"/>
    <property type="match status" value="1"/>
</dbReference>
<protein>
    <recommendedName>
        <fullName evidence="24">Gag-pol polyprotein</fullName>
    </recommendedName>
</protein>
<feature type="domain" description="Integrase catalytic" evidence="21">
    <location>
        <begin position="2762"/>
        <end position="2934"/>
    </location>
</feature>
<feature type="region of interest" description="Disordered" evidence="17">
    <location>
        <begin position="1366"/>
        <end position="1390"/>
    </location>
</feature>
<keyword evidence="6" id="KW-0064">Aspartyl protease</keyword>
<dbReference type="CDD" id="cd01647">
    <property type="entry name" value="RT_LTR"/>
    <property type="match status" value="1"/>
</dbReference>
<evidence type="ECO:0000259" key="18">
    <source>
        <dbReference type="PROSITE" id="PS50013"/>
    </source>
</evidence>
<dbReference type="Pfam" id="PF22936">
    <property type="entry name" value="Pol_BBD"/>
    <property type="match status" value="1"/>
</dbReference>
<keyword evidence="13" id="KW-0238">DNA-binding</keyword>
<keyword evidence="9" id="KW-0460">Magnesium</keyword>
<dbReference type="FunFam" id="3.10.20.370:FF:000001">
    <property type="entry name" value="Retrovirus-related Pol polyprotein from transposon 17.6-like protein"/>
    <property type="match status" value="1"/>
</dbReference>
<dbReference type="GO" id="GO:0006508">
    <property type="term" value="P:proteolysis"/>
    <property type="evidence" value="ECO:0007669"/>
    <property type="project" value="UniProtKB-KW"/>
</dbReference>
<feature type="domain" description="Chromo" evidence="18">
    <location>
        <begin position="3084"/>
        <end position="3136"/>
    </location>
</feature>
<keyword evidence="16" id="KW-0175">Coiled coil</keyword>
<dbReference type="Pfam" id="PF00098">
    <property type="entry name" value="zf-CCHC"/>
    <property type="match status" value="1"/>
</dbReference>
<dbReference type="PROSITE" id="PS50013">
    <property type="entry name" value="CHROMO_2"/>
    <property type="match status" value="1"/>
</dbReference>
<evidence type="ECO:0000256" key="4">
    <source>
        <dbReference type="ARBA" id="ARBA00022722"/>
    </source>
</evidence>
<dbReference type="Pfam" id="PF07727">
    <property type="entry name" value="RVT_2"/>
    <property type="match status" value="1"/>
</dbReference>
<dbReference type="InterPro" id="IPR012337">
    <property type="entry name" value="RNaseH-like_sf"/>
</dbReference>
<feature type="domain" description="Integrase catalytic" evidence="21">
    <location>
        <begin position="1005"/>
        <end position="1181"/>
    </location>
</feature>
<feature type="compositionally biased region" description="Basic residues" evidence="17">
    <location>
        <begin position="382"/>
        <end position="391"/>
    </location>
</feature>
<dbReference type="Pfam" id="PF24626">
    <property type="entry name" value="SH3_Tf2-1"/>
    <property type="match status" value="1"/>
</dbReference>
<dbReference type="GO" id="GO:0015074">
    <property type="term" value="P:DNA integration"/>
    <property type="evidence" value="ECO:0007669"/>
    <property type="project" value="UniProtKB-KW"/>
</dbReference>
<name>A0AAD8TCQ7_LOLMU</name>
<evidence type="ECO:0000256" key="6">
    <source>
        <dbReference type="ARBA" id="ARBA00022750"/>
    </source>
</evidence>
<dbReference type="FunFam" id="3.30.420.10:FF:000032">
    <property type="entry name" value="Retrovirus-related Pol polyprotein from transposon 297-like Protein"/>
    <property type="match status" value="1"/>
</dbReference>
<reference evidence="22" key="1">
    <citation type="submission" date="2023-07" db="EMBL/GenBank/DDBJ databases">
        <title>A chromosome-level genome assembly of Lolium multiflorum.</title>
        <authorList>
            <person name="Chen Y."/>
            <person name="Copetti D."/>
            <person name="Kolliker R."/>
            <person name="Studer B."/>
        </authorList>
    </citation>
    <scope>NUCLEOTIDE SEQUENCE</scope>
    <source>
        <strain evidence="22">02402/16</strain>
        <tissue evidence="22">Leaf</tissue>
    </source>
</reference>
<evidence type="ECO:0000256" key="7">
    <source>
        <dbReference type="ARBA" id="ARBA00022759"/>
    </source>
</evidence>
<dbReference type="GO" id="GO:0008270">
    <property type="term" value="F:zinc ion binding"/>
    <property type="evidence" value="ECO:0007669"/>
    <property type="project" value="UniProtKB-KW"/>
</dbReference>
<evidence type="ECO:0000256" key="13">
    <source>
        <dbReference type="ARBA" id="ARBA00023125"/>
    </source>
</evidence>
<dbReference type="InterPro" id="IPR025724">
    <property type="entry name" value="GAG-pre-integrase_dom"/>
</dbReference>
<keyword evidence="4" id="KW-0540">Nuclease</keyword>
<dbReference type="InterPro" id="IPR057670">
    <property type="entry name" value="SH3_retrovirus"/>
</dbReference>
<evidence type="ECO:0000256" key="9">
    <source>
        <dbReference type="ARBA" id="ARBA00022842"/>
    </source>
</evidence>
<feature type="region of interest" description="Disordered" evidence="17">
    <location>
        <begin position="1289"/>
        <end position="1342"/>
    </location>
</feature>
<dbReference type="SUPFAM" id="SSF56672">
    <property type="entry name" value="DNA/RNA polymerases"/>
    <property type="match status" value="2"/>
</dbReference>
<feature type="domain" description="CCHC-type" evidence="19">
    <location>
        <begin position="2103"/>
        <end position="2118"/>
    </location>
</feature>
<sequence>MSTFRRNFLFSALKPLLRDSTQCLEVDGILDLRAGGPHRPGTISSGLYRKGKTSAVGAMERKATTHVGSWLSLSCVPSPAKQEGFKPYNPDKLTRREAVDSQLNNTALHMIQTSVGTKDLPRVRNYTTAKEAWDGLAASCIGSESTRRNKYNALKNKAEGFMRLPDEDHQDMYSRLLIVADDFRLIGATHINDSWIKEKYIECMMPYVPIDVKTLVGRECYSSLSSQDAVHEMQALKVLEQNSHDSLNRAIGMSKGNNLALVVNPLDEVHPQEQYRASWSMSYPEDLECHYHDHMAFHAKSFWVDPSKAKEDNIKRNHKSGFTSFGPKTRSCYNCDDKRHFIAECPYENRELHNGRLIPKDKSKESKGKYSKAPNKKFYNNKTKKGKRHPKVVLVTREEYSSDEVASSSDDEEGSSKEMAAIVTTNIPSSSLFESPNENPHIKNAHCFMATSSLDTSIVLSTQEEYSSGDDEVDDEEDATSNGLVALASLSTNSSSPSESPNEIIHVEEESCLMAKSSEVSSPSPSMPNISSDLGIDDASLKVKQEMLEFDEFLLNLQGINKKHVSNLMARLAQQNDMLEKKGQIEREDSLEIHALKNALEESQENIASLEERLENLEEPQDEINKLTKARDHARAKTKLLKKEKAKFGVDHEKLVKDLDELDKAHKALKSEYSLLSKSNEQLQIRLASYDVPSSSTPSCDHANIIEENARLKDELAKASSPQSKLSLDDLLSKQRSNNGKEGLGYNAKAKKANKQKAKPAQEKKKDITNGEAPKGNTTNDDNAGNANPHYVLFKDYYGDVYAKYVGPYDGYVAWSIWDYAAGGSKWVLDSGCTSHMTGGKNLVKELRPNINNITVSFGDNSTSEVLGFGKVVVAHNITLVDVMLVKTLGYNLLSVSALGKMGFAVFIDNDIVVLLWSKTLKVAFVGYREHNLYVVDFSGTTTSSAMCLFGKADVGWLWHRRLAHVNMRTLQSLHKGNHIVGLMENVSFAKDRVCRACVEGKMHDSPHPSKTIISSKRILELLHVDLFGPVTHASLGAKKHCLVIVDDYSRYTWVYFLKTKDETQQIFIDFATEVQRQHNLLIMAIRSDNGSEFKNYTLNDFLSDEGIRHQYSAAYTPQQNGVAERKNRTLMDMARSMMAEYKSRYNFWAEAISTACHSSNRLYLRKGLNKTPYEILTGNKPNISYFKVFGCKCFYKIKGVRLSKFAPKALEGIFVGYGAESHTYRVFDVSSGIIIESCSVKFEENDGSQVGQVDVCAGDEIPQDAIVRMGVGFFRPIEGHGVASREELCSTTVEPSSSQHQQTPSLEANDAPTQEQEENPPSHEQDQGQDQPSIQDQPFDICTSPNIVQDQAHEVEHSQVIEEAQIEGQDGDPNDQVDQVTPPRPRKTKEEIEARRLARRDRILEIRGHTHDKVLGDVRAKVSTRRQLANFSNHHAYISVVEPKKVFEALEDSDWVDAMHEELNNFKRNKVWTLVEKPKECRNVIGTKWIFKNKQDEFGNIVRNKARLVAQGFSQVEGIDFGETYAPVARLESIRILLAYASHHNFKLQQMDVKSAFLNGPLHEEVYVKQPPGFEDLNFPNHVYKLDKALYGLKQAPRAWYEHLKELLVDRGFDVGLIDPTLFTKRVNGELFVCQLYVDDIIFGSTNKAFNDEFSKLMTDRFEMSMMGEMKFFLGFEIKQLREGTFINQAKYLQDMLKRFKMTELKGVATPMVTKCHLALDPNGKEVDQKVYRSMIGSLLYLCASRPDIVLSVGVCARYQASPKESHIMAPPNRNNNDAMMQLLQTLLQDRETERAERQANIAALQNLAHQGHGNHDHPGSKLKNFQNTNPPVFSKTEEPLDADDWLQTMENNLEVAGVEANEKVLFATHYLAGPARAWWTSTRAMNGGQVMTWADFKLKFSKYHVPPGLIKKMRDEFRELKQGRMTVVEYRDRFLTLSRYAPDETDTTEKRQERFLNGLHDEMQTVLVNIPFADLEALVDSAIQMEGKLNQANENRKRRMMHQSGPSHTPKYRPSSSGGFAPRNTKPQMQTSRPGFQNRSGGNPRPGGHHNNNHNYQNNTNNFNRAPMRAPNTNNSNTNTAPRTGSNAIPVANKDKSTITCYECGIVGHYSNECPKRLAKLAGNTPAPAQQQRRVSTGKKFAPNNPNNRNGRLFHMEAEEAQEAPDVVLGLEVVLGMDWMAKHHGMIDCAKKAITMTSSTGIIVEHVSELLPRKFTCNQSLTKPTLDQIRVVCRYPDVFPEGLPGMPPDRDIEFIIELIPGTGPIAQRAYSMNPAELVELKKQLDELLAKGLIRPSASPWRSPVLFVDKKDGASRLCTDYRKLNDVTIKNKYPLPKIEDLFDQLTGAVVFSKIDLRTGYHQLKIRASDIPKTAFTTRYGLYEYNVMSFGLTNAPAYFMNLMNKIFMNFLDKFVVVFIDDILIYSKSEEEHEQHLEAVLETLREHKLYAKFSKCEFWLKEVGFLGHILSAGGIAVDPAKIKTVAEWKAPTTQTEVRAFLGLAGYYRRFVEGFSSIARPMTQLLKKDKKFEWTEKCEESFQQLKLRLTTAPILIMPDITKPFDVYCDASKIGLGCVLMQEGKVISYLSRQLKQHEQNYPTHDLELAAVVLALKVWRHYLMGNRCEIYSDHKSLKYIFTQKELNMRQRRWLELIKDYDMEIHYHPGKANVVADALSRLPCQMELVSKGFLASIELQPTLIGQIKEAQKGNASIEGIKKQIAAGKAPGFTIDEEGVLWYNGRLCVPSDSELKQVILKEAHDTLYSIHPGGTKMYQDLKEQFWWHGMKREIGSYIANKGNDSIWVVVDRLTKVAHFIAVKTTYQGPKLAELYISRIVALHGTPKSIVSDRGSQFTSRFWQKVHEGLGTRLNFSTAYHPQTDGQTERVNQILEDMLRACVLEYGSKWEDCLPYAEFSYNNSYQASLQMAPFEALYGRKCRTPLNWSEVGDSQVFGPDVLREAEEKVHKIREYLKTAQSRQKSYADKRRREMTFEVGDFVYLKVSPLKGMQRFQLKGKLAPRYVGPFKVLSRRGEVSYQLELPEEMAAVHNVFHISLLRKCLEVPEKTEVFKNIDHRSVDINHDLTYREVPIRILEEAYRTTRTRSIKFLKIQWSNHTEDEATWEREEDMKKEYPDLFNLL</sequence>
<dbReference type="InterPro" id="IPR000477">
    <property type="entry name" value="RT_dom"/>
</dbReference>
<dbReference type="Pfam" id="PF25597">
    <property type="entry name" value="SH3_retrovirus"/>
    <property type="match status" value="1"/>
</dbReference>
<dbReference type="InterPro" id="IPR036875">
    <property type="entry name" value="Znf_CCHC_sf"/>
</dbReference>
<dbReference type="Gene3D" id="3.30.70.270">
    <property type="match status" value="2"/>
</dbReference>
<dbReference type="InterPro" id="IPR013103">
    <property type="entry name" value="RVT_2"/>
</dbReference>
<feature type="compositionally biased region" description="Basic and acidic residues" evidence="17">
    <location>
        <begin position="760"/>
        <end position="769"/>
    </location>
</feature>
<dbReference type="InterPro" id="IPR050951">
    <property type="entry name" value="Retrovirus_Pol_polyprotein"/>
</dbReference>
<keyword evidence="1" id="KW-0645">Protease</keyword>
<dbReference type="PROSITE" id="PS50878">
    <property type="entry name" value="RT_POL"/>
    <property type="match status" value="1"/>
</dbReference>
<feature type="compositionally biased region" description="Low complexity" evidence="17">
    <location>
        <begin position="2055"/>
        <end position="2086"/>
    </location>
</feature>
<feature type="compositionally biased region" description="Basic residues" evidence="17">
    <location>
        <begin position="749"/>
        <end position="758"/>
    </location>
</feature>
<feature type="compositionally biased region" description="Basic and acidic residues" evidence="17">
    <location>
        <begin position="356"/>
        <end position="368"/>
    </location>
</feature>
<dbReference type="PROSITE" id="PS50994">
    <property type="entry name" value="INTEGRASE"/>
    <property type="match status" value="2"/>
</dbReference>
<feature type="domain" description="Reverse transcriptase" evidence="20">
    <location>
        <begin position="2290"/>
        <end position="2469"/>
    </location>
</feature>
<keyword evidence="14" id="KW-0233">DNA recombination</keyword>
<keyword evidence="8" id="KW-0378">Hydrolase</keyword>
<dbReference type="Pfam" id="PF17917">
    <property type="entry name" value="RT_RNaseH"/>
    <property type="match status" value="1"/>
</dbReference>
<dbReference type="CDD" id="cd09274">
    <property type="entry name" value="RNase_HI_RT_Ty3"/>
    <property type="match status" value="1"/>
</dbReference>
<keyword evidence="11" id="KW-0695">RNA-directed DNA polymerase</keyword>
<evidence type="ECO:0000313" key="23">
    <source>
        <dbReference type="Proteomes" id="UP001231189"/>
    </source>
</evidence>
<dbReference type="Proteomes" id="UP001231189">
    <property type="component" value="Unassembled WGS sequence"/>
</dbReference>
<evidence type="ECO:0000256" key="17">
    <source>
        <dbReference type="SAM" id="MobiDB-lite"/>
    </source>
</evidence>
<dbReference type="InterPro" id="IPR054722">
    <property type="entry name" value="PolX-like_BBD"/>
</dbReference>
<proteinExistence type="predicted"/>
<evidence type="ECO:0000313" key="22">
    <source>
        <dbReference type="EMBL" id="KAK1679211.1"/>
    </source>
</evidence>
<evidence type="ECO:0000256" key="8">
    <source>
        <dbReference type="ARBA" id="ARBA00022801"/>
    </source>
</evidence>
<dbReference type="GO" id="GO:0003964">
    <property type="term" value="F:RNA-directed DNA polymerase activity"/>
    <property type="evidence" value="ECO:0007669"/>
    <property type="project" value="UniProtKB-KW"/>
</dbReference>
<dbReference type="GO" id="GO:0003677">
    <property type="term" value="F:DNA binding"/>
    <property type="evidence" value="ECO:0007669"/>
    <property type="project" value="UniProtKB-KW"/>
</dbReference>
<organism evidence="22 23">
    <name type="scientific">Lolium multiflorum</name>
    <name type="common">Italian ryegrass</name>
    <name type="synonym">Lolium perenne subsp. multiflorum</name>
    <dbReference type="NCBI Taxonomy" id="4521"/>
    <lineage>
        <taxon>Eukaryota</taxon>
        <taxon>Viridiplantae</taxon>
        <taxon>Streptophyta</taxon>
        <taxon>Embryophyta</taxon>
        <taxon>Tracheophyta</taxon>
        <taxon>Spermatophyta</taxon>
        <taxon>Magnoliopsida</taxon>
        <taxon>Liliopsida</taxon>
        <taxon>Poales</taxon>
        <taxon>Poaceae</taxon>
        <taxon>BOP clade</taxon>
        <taxon>Pooideae</taxon>
        <taxon>Poodae</taxon>
        <taxon>Poeae</taxon>
        <taxon>Poeae Chloroplast Group 2 (Poeae type)</taxon>
        <taxon>Loliodinae</taxon>
        <taxon>Loliinae</taxon>
        <taxon>Lolium</taxon>
    </lineage>
</organism>
<dbReference type="Pfam" id="PF03732">
    <property type="entry name" value="Retrotrans_gag"/>
    <property type="match status" value="1"/>
</dbReference>
<evidence type="ECO:0000256" key="3">
    <source>
        <dbReference type="ARBA" id="ARBA00022695"/>
    </source>
</evidence>
<dbReference type="GO" id="GO:0004519">
    <property type="term" value="F:endonuclease activity"/>
    <property type="evidence" value="ECO:0007669"/>
    <property type="project" value="UniProtKB-KW"/>
</dbReference>
<dbReference type="Gene3D" id="1.10.340.70">
    <property type="match status" value="1"/>
</dbReference>
<evidence type="ECO:0000259" key="20">
    <source>
        <dbReference type="PROSITE" id="PS50878"/>
    </source>
</evidence>
<keyword evidence="23" id="KW-1185">Reference proteome</keyword>
<dbReference type="EMBL" id="JAUUTY010000002">
    <property type="protein sequence ID" value="KAK1679211.1"/>
    <property type="molecule type" value="Genomic_DNA"/>
</dbReference>
<dbReference type="InterPro" id="IPR043128">
    <property type="entry name" value="Rev_trsase/Diguanyl_cyclase"/>
</dbReference>
<dbReference type="Pfam" id="PF00665">
    <property type="entry name" value="rve"/>
    <property type="match status" value="1"/>
</dbReference>
<keyword evidence="12" id="KW-0239">DNA-directed DNA polymerase</keyword>
<evidence type="ECO:0000259" key="21">
    <source>
        <dbReference type="PROSITE" id="PS50994"/>
    </source>
</evidence>
<evidence type="ECO:0000256" key="10">
    <source>
        <dbReference type="ARBA" id="ARBA00022908"/>
    </source>
</evidence>
<dbReference type="GO" id="GO:0004190">
    <property type="term" value="F:aspartic-type endopeptidase activity"/>
    <property type="evidence" value="ECO:0007669"/>
    <property type="project" value="UniProtKB-KW"/>
</dbReference>
<dbReference type="GO" id="GO:0006310">
    <property type="term" value="P:DNA recombination"/>
    <property type="evidence" value="ECO:0007669"/>
    <property type="project" value="UniProtKB-KW"/>
</dbReference>
<feature type="compositionally biased region" description="Polar residues" evidence="17">
    <location>
        <begin position="2027"/>
        <end position="2039"/>
    </location>
</feature>
<accession>A0AAD8TCQ7</accession>
<keyword evidence="5" id="KW-0479">Metal-binding</keyword>
<dbReference type="SUPFAM" id="SSF57756">
    <property type="entry name" value="Retrovirus zinc finger-like domains"/>
    <property type="match status" value="1"/>
</dbReference>
<feature type="region of interest" description="Disordered" evidence="17">
    <location>
        <begin position="714"/>
        <end position="785"/>
    </location>
</feature>
<dbReference type="PANTHER" id="PTHR37984">
    <property type="entry name" value="PROTEIN CBG26694"/>
    <property type="match status" value="1"/>
</dbReference>
<dbReference type="InterPro" id="IPR001584">
    <property type="entry name" value="Integrase_cat-core"/>
</dbReference>
<dbReference type="GO" id="GO:0003887">
    <property type="term" value="F:DNA-directed DNA polymerase activity"/>
    <property type="evidence" value="ECO:0007669"/>
    <property type="project" value="UniProtKB-KW"/>
</dbReference>
<dbReference type="InterPro" id="IPR005162">
    <property type="entry name" value="Retrotrans_gag_dom"/>
</dbReference>
<keyword evidence="7" id="KW-0255">Endonuclease</keyword>
<feature type="compositionally biased region" description="Polar residues" evidence="17">
    <location>
        <begin position="1290"/>
        <end position="1315"/>
    </location>
</feature>
<feature type="region of interest" description="Disordered" evidence="17">
    <location>
        <begin position="2125"/>
        <end position="2149"/>
    </location>
</feature>
<feature type="region of interest" description="Disordered" evidence="17">
    <location>
        <begin position="1993"/>
        <end position="2093"/>
    </location>
</feature>
<feature type="compositionally biased region" description="Low complexity" evidence="17">
    <location>
        <begin position="776"/>
        <end position="785"/>
    </location>
</feature>
<keyword evidence="10" id="KW-0229">DNA integration</keyword>
<keyword evidence="15" id="KW-0863">Zinc-finger</keyword>
<dbReference type="InterPro" id="IPR043502">
    <property type="entry name" value="DNA/RNA_pol_sf"/>
</dbReference>
<dbReference type="Gene3D" id="3.30.420.10">
    <property type="entry name" value="Ribonuclease H-like superfamily/Ribonuclease H"/>
    <property type="match status" value="2"/>
</dbReference>
<keyword evidence="3" id="KW-0548">Nucleotidyltransferase</keyword>
<dbReference type="Pfam" id="PF08284">
    <property type="entry name" value="RVP_2"/>
    <property type="match status" value="1"/>
</dbReference>
<dbReference type="Gene3D" id="3.10.10.10">
    <property type="entry name" value="HIV Type 1 Reverse Transcriptase, subunit A, domain 1"/>
    <property type="match status" value="1"/>
</dbReference>
<dbReference type="FunFam" id="3.30.70.270:FF:000020">
    <property type="entry name" value="Transposon Tf2-6 polyprotein-like Protein"/>
    <property type="match status" value="1"/>
</dbReference>
<dbReference type="InterPro" id="IPR036397">
    <property type="entry name" value="RNaseH_sf"/>
</dbReference>
<keyword evidence="2" id="KW-0808">Transferase</keyword>
<dbReference type="Pfam" id="PF13976">
    <property type="entry name" value="gag_pre-integrs"/>
    <property type="match status" value="1"/>
</dbReference>
<keyword evidence="15" id="KW-0862">Zinc</keyword>
<dbReference type="InterPro" id="IPR056924">
    <property type="entry name" value="SH3_Tf2-1"/>
</dbReference>
<evidence type="ECO:0000256" key="11">
    <source>
        <dbReference type="ARBA" id="ARBA00022918"/>
    </source>
</evidence>
<dbReference type="PROSITE" id="PS50158">
    <property type="entry name" value="ZF_CCHC"/>
    <property type="match status" value="1"/>
</dbReference>
<evidence type="ECO:0000256" key="2">
    <source>
        <dbReference type="ARBA" id="ARBA00022679"/>
    </source>
</evidence>
<evidence type="ECO:0000256" key="5">
    <source>
        <dbReference type="ARBA" id="ARBA00022723"/>
    </source>
</evidence>
<feature type="region of interest" description="Disordered" evidence="17">
    <location>
        <begin position="356"/>
        <end position="417"/>
    </location>
</feature>
<dbReference type="SUPFAM" id="SSF53098">
    <property type="entry name" value="Ribonuclease H-like"/>
    <property type="match status" value="2"/>
</dbReference>
<dbReference type="PANTHER" id="PTHR37984:SF5">
    <property type="entry name" value="PROTEIN NYNRIN-LIKE"/>
    <property type="match status" value="1"/>
</dbReference>
<evidence type="ECO:0000256" key="1">
    <source>
        <dbReference type="ARBA" id="ARBA00022670"/>
    </source>
</evidence>
<dbReference type="SMART" id="SM00343">
    <property type="entry name" value="ZnF_C2HC"/>
    <property type="match status" value="2"/>
</dbReference>
<dbReference type="InterPro" id="IPR041588">
    <property type="entry name" value="Integrase_H2C2"/>
</dbReference>
<gene>
    <name evidence="22" type="ORF">QYE76_040059</name>
</gene>
<dbReference type="InterPro" id="IPR001878">
    <property type="entry name" value="Znf_CCHC"/>
</dbReference>
<evidence type="ECO:0000256" key="14">
    <source>
        <dbReference type="ARBA" id="ARBA00023172"/>
    </source>
</evidence>